<accession>A0A3P3XSK8</accession>
<reference evidence="3" key="1">
    <citation type="submission" date="2017-02" db="EMBL/GenBank/DDBJ databases">
        <authorList>
            <person name="Regsiter A."/>
            <person name="William W."/>
        </authorList>
    </citation>
    <scope>NUCLEOTIDE SEQUENCE</scope>
    <source>
        <strain evidence="3">BdmA 4</strain>
    </source>
</reference>
<dbReference type="AlphaFoldDB" id="A0A3P3XSK8"/>
<dbReference type="PANTHER" id="PTHR36194">
    <property type="entry name" value="S-LAYER-LIKE PROTEIN"/>
    <property type="match status" value="1"/>
</dbReference>
<name>A0A3P3XSK8_9SPIR</name>
<keyword evidence="1" id="KW-0732">Signal</keyword>
<dbReference type="InterPro" id="IPR025493">
    <property type="entry name" value="DUF4384"/>
</dbReference>
<protein>
    <recommendedName>
        <fullName evidence="2">DUF4384 domain-containing protein</fullName>
    </recommendedName>
</protein>
<feature type="domain" description="DUF4384" evidence="2">
    <location>
        <begin position="206"/>
        <end position="286"/>
    </location>
</feature>
<dbReference type="Pfam" id="PF14326">
    <property type="entry name" value="DUF4384"/>
    <property type="match status" value="1"/>
</dbReference>
<sequence>MKNMKLLRRNGVIAFMLVFAVSAGAQQQAPDFADLPAVLDHMLDNHYMPSVQVGMGSFTYGDTQLPTPFARWFEDELRLGLAQTTRMKLFDRQVAAAMDPAIRAQYSEFFGQDRADSILYGKYAEDAGGVAVTLSLTDLATGTLIAEKRYEVPRSAIPSDVTVQPSLKTVQTAMALSQLVPGSGGQISGVPDLMLTLSTDRGVGAVYRDGEKLTLYITSSKDAYLKIYHVDVNGIAQLIWPNRFGGSGKVKAGEALKFPGPSDKFQYVLGRPYGTEYIKAVASTRPFATMEADFSDLQGAAAEAITRGLSVASSDTTRAEALAVYEILP</sequence>
<feature type="signal peptide" evidence="1">
    <location>
        <begin position="1"/>
        <end position="25"/>
    </location>
</feature>
<evidence type="ECO:0000256" key="1">
    <source>
        <dbReference type="SAM" id="SignalP"/>
    </source>
</evidence>
<evidence type="ECO:0000313" key="3">
    <source>
        <dbReference type="EMBL" id="SLM19059.1"/>
    </source>
</evidence>
<organism evidence="3">
    <name type="scientific">uncultured spirochete</name>
    <dbReference type="NCBI Taxonomy" id="156406"/>
    <lineage>
        <taxon>Bacteria</taxon>
        <taxon>Pseudomonadati</taxon>
        <taxon>Spirochaetota</taxon>
        <taxon>Spirochaetia</taxon>
        <taxon>Spirochaetales</taxon>
        <taxon>environmental samples</taxon>
    </lineage>
</organism>
<feature type="chain" id="PRO_5018274711" description="DUF4384 domain-containing protein" evidence="1">
    <location>
        <begin position="26"/>
        <end position="329"/>
    </location>
</feature>
<dbReference type="PANTHER" id="PTHR36194:SF1">
    <property type="entry name" value="S-LAYER-LIKE PROTEIN"/>
    <property type="match status" value="1"/>
</dbReference>
<dbReference type="EMBL" id="FWDO01000005">
    <property type="protein sequence ID" value="SLM19059.1"/>
    <property type="molecule type" value="Genomic_DNA"/>
</dbReference>
<evidence type="ECO:0000259" key="2">
    <source>
        <dbReference type="Pfam" id="PF14326"/>
    </source>
</evidence>
<gene>
    <name evidence="3" type="ORF">SPIRO4BDMA_50574</name>
</gene>
<proteinExistence type="predicted"/>